<evidence type="ECO:0000256" key="1">
    <source>
        <dbReference type="ARBA" id="ARBA00007689"/>
    </source>
</evidence>
<reference evidence="3 4" key="1">
    <citation type="submission" date="2023-05" db="EMBL/GenBank/DDBJ databases">
        <title>Lithophilousrod everest ZFBP1038 complete genpme.</title>
        <authorList>
            <person name="Tian M."/>
        </authorList>
    </citation>
    <scope>NUCLEOTIDE SEQUENCE [LARGE SCALE GENOMIC DNA]</scope>
    <source>
        <strain evidence="3 4">ZFBP1038</strain>
    </source>
</reference>
<dbReference type="SUPFAM" id="SSF54909">
    <property type="entry name" value="Dimeric alpha+beta barrel"/>
    <property type="match status" value="1"/>
</dbReference>
<feature type="domain" description="YCII-related" evidence="2">
    <location>
        <begin position="7"/>
        <end position="87"/>
    </location>
</feature>
<gene>
    <name evidence="3" type="ORF">LWF01_08360</name>
</gene>
<evidence type="ECO:0000259" key="2">
    <source>
        <dbReference type="Pfam" id="PF03795"/>
    </source>
</evidence>
<name>A0ABY8QXR9_9MICO</name>
<dbReference type="Gene3D" id="3.30.70.1060">
    <property type="entry name" value="Dimeric alpha+beta barrel"/>
    <property type="match status" value="1"/>
</dbReference>
<dbReference type="Pfam" id="PF03795">
    <property type="entry name" value="YCII"/>
    <property type="match status" value="1"/>
</dbReference>
<dbReference type="RefSeq" id="WP_349640571.1">
    <property type="nucleotide sequence ID" value="NZ_CP090958.1"/>
</dbReference>
<comment type="similarity">
    <text evidence="1">Belongs to the YciI family.</text>
</comment>
<dbReference type="PANTHER" id="PTHR33606">
    <property type="entry name" value="PROTEIN YCII"/>
    <property type="match status" value="1"/>
</dbReference>
<organism evidence="3 4">
    <name type="scientific">Saxibacter everestensis</name>
    <dbReference type="NCBI Taxonomy" id="2909229"/>
    <lineage>
        <taxon>Bacteria</taxon>
        <taxon>Bacillati</taxon>
        <taxon>Actinomycetota</taxon>
        <taxon>Actinomycetes</taxon>
        <taxon>Micrococcales</taxon>
        <taxon>Brevibacteriaceae</taxon>
        <taxon>Saxibacter</taxon>
    </lineage>
</organism>
<proteinExistence type="inferred from homology"/>
<protein>
    <submittedName>
        <fullName evidence="3">YciI family protein</fullName>
    </submittedName>
</protein>
<evidence type="ECO:0000313" key="4">
    <source>
        <dbReference type="Proteomes" id="UP001209083"/>
    </source>
</evidence>
<dbReference type="InterPro" id="IPR011008">
    <property type="entry name" value="Dimeric_a/b-barrel"/>
</dbReference>
<accession>A0ABY8QXR9</accession>
<dbReference type="Proteomes" id="UP001209083">
    <property type="component" value="Chromosome"/>
</dbReference>
<keyword evidence="4" id="KW-1185">Reference proteome</keyword>
<dbReference type="InterPro" id="IPR005545">
    <property type="entry name" value="YCII"/>
</dbReference>
<evidence type="ECO:0000313" key="3">
    <source>
        <dbReference type="EMBL" id="WGW13748.1"/>
    </source>
</evidence>
<sequence length="95" mass="10468">MPLFLVQYSYSPDIERRLAERPAHREWLGGLFDEGRLVAAGPYADDGAPGGQLIIRAETAGAVEELLPDDPYAQIGVIADATIRQWTVVFGPWQD</sequence>
<dbReference type="EMBL" id="CP090958">
    <property type="protein sequence ID" value="WGW13748.1"/>
    <property type="molecule type" value="Genomic_DNA"/>
</dbReference>
<dbReference type="PANTHER" id="PTHR33606:SF3">
    <property type="entry name" value="PROTEIN YCII"/>
    <property type="match status" value="1"/>
</dbReference>
<dbReference type="InterPro" id="IPR051807">
    <property type="entry name" value="Sec-metab_biosynth-assoc"/>
</dbReference>